<comment type="caution">
    <text evidence="4">The sequence shown here is derived from an EMBL/GenBank/DDBJ whole genome shotgun (WGS) entry which is preliminary data.</text>
</comment>
<evidence type="ECO:0000313" key="4">
    <source>
        <dbReference type="EMBL" id="KAF9947901.1"/>
    </source>
</evidence>
<feature type="compositionally biased region" description="Polar residues" evidence="2">
    <location>
        <begin position="162"/>
        <end position="179"/>
    </location>
</feature>
<feature type="compositionally biased region" description="Polar residues" evidence="2">
    <location>
        <begin position="33"/>
        <end position="47"/>
    </location>
</feature>
<feature type="region of interest" description="Disordered" evidence="2">
    <location>
        <begin position="1"/>
        <end position="129"/>
    </location>
</feature>
<dbReference type="InterPro" id="IPR048743">
    <property type="entry name" value="AME1"/>
</dbReference>
<gene>
    <name evidence="4" type="ORF">BGZ65_008451</name>
</gene>
<reference evidence="4" key="1">
    <citation type="journal article" date="2020" name="Fungal Divers.">
        <title>Resolving the Mortierellaceae phylogeny through synthesis of multi-gene phylogenetics and phylogenomics.</title>
        <authorList>
            <person name="Vandepol N."/>
            <person name="Liber J."/>
            <person name="Desiro A."/>
            <person name="Na H."/>
            <person name="Kennedy M."/>
            <person name="Barry K."/>
            <person name="Grigoriev I.V."/>
            <person name="Miller A.N."/>
            <person name="O'Donnell K."/>
            <person name="Stajich J.E."/>
            <person name="Bonito G."/>
        </authorList>
    </citation>
    <scope>NUCLEOTIDE SEQUENCE</scope>
    <source>
        <strain evidence="4">MES-2147</strain>
    </source>
</reference>
<feature type="domain" description="Inner kinetochore subunit AME1" evidence="3">
    <location>
        <begin position="215"/>
        <end position="359"/>
    </location>
</feature>
<protein>
    <recommendedName>
        <fullName evidence="3">Inner kinetochore subunit AME1 domain-containing protein</fullName>
    </recommendedName>
</protein>
<evidence type="ECO:0000256" key="1">
    <source>
        <dbReference type="SAM" id="Coils"/>
    </source>
</evidence>
<keyword evidence="5" id="KW-1185">Reference proteome</keyword>
<feature type="compositionally biased region" description="Acidic residues" evidence="2">
    <location>
        <begin position="317"/>
        <end position="334"/>
    </location>
</feature>
<dbReference type="AlphaFoldDB" id="A0A9P6IUG6"/>
<dbReference type="Pfam" id="PF20994">
    <property type="entry name" value="CENPU"/>
    <property type="match status" value="1"/>
</dbReference>
<accession>A0A9P6IUG6</accession>
<feature type="region of interest" description="Disordered" evidence="2">
    <location>
        <begin position="148"/>
        <end position="179"/>
    </location>
</feature>
<evidence type="ECO:0000313" key="5">
    <source>
        <dbReference type="Proteomes" id="UP000749646"/>
    </source>
</evidence>
<dbReference type="OrthoDB" id="2396748at2759"/>
<organism evidence="4 5">
    <name type="scientific">Modicella reniformis</name>
    <dbReference type="NCBI Taxonomy" id="1440133"/>
    <lineage>
        <taxon>Eukaryota</taxon>
        <taxon>Fungi</taxon>
        <taxon>Fungi incertae sedis</taxon>
        <taxon>Mucoromycota</taxon>
        <taxon>Mortierellomycotina</taxon>
        <taxon>Mortierellomycetes</taxon>
        <taxon>Mortierellales</taxon>
        <taxon>Mortierellaceae</taxon>
        <taxon>Modicella</taxon>
    </lineage>
</organism>
<proteinExistence type="predicted"/>
<sequence>MSLSKQGRQDKDAEPDQTRTKKSKDSIRAVSRSVPTSKVSTMKTTQEASRHLRQTTLMQLTSKPARRETTTLETYFRNNHDTNVSDDNESDFEKHLEKMTKTVKNSEASKKTLTNRSASSSKGPSEQTAKNYRQLQIHCLKFWGPSGAASRPVTARNKETAKQLSVQEEASTSQQAPPLQKVVQSVLQFEDAPLSEMDVIAEAVRGVVDTFIDSIEDQVIAKEMMTFRSELETVLIEQVDMLDDHTLLRASAKKAAAVKKELRDRLLETQKRRQKTQEELKRVRASFEREERARHRLEDTHNFLTDLETLRDHVVGSDDEEDDDSAENTDDEQGQDNPKTGLQSLIATVSSRCGKPAAPENTPPSILGTLREFNRLLEVTEKGLRNMPLITPSQKLTVLKMDDDDDFDDFDDLDDF</sequence>
<feature type="compositionally biased region" description="Basic and acidic residues" evidence="2">
    <location>
        <begin position="91"/>
        <end position="100"/>
    </location>
</feature>
<keyword evidence="1" id="KW-0175">Coiled coil</keyword>
<feature type="compositionally biased region" description="Polar residues" evidence="2">
    <location>
        <begin position="102"/>
        <end position="129"/>
    </location>
</feature>
<evidence type="ECO:0000256" key="2">
    <source>
        <dbReference type="SAM" id="MobiDB-lite"/>
    </source>
</evidence>
<feature type="coiled-coil region" evidence="1">
    <location>
        <begin position="252"/>
        <end position="300"/>
    </location>
</feature>
<feature type="region of interest" description="Disordered" evidence="2">
    <location>
        <begin position="316"/>
        <end position="340"/>
    </location>
</feature>
<name>A0A9P6IUG6_9FUNG</name>
<evidence type="ECO:0000259" key="3">
    <source>
        <dbReference type="Pfam" id="PF20994"/>
    </source>
</evidence>
<dbReference type="EMBL" id="JAAAHW010007494">
    <property type="protein sequence ID" value="KAF9947901.1"/>
    <property type="molecule type" value="Genomic_DNA"/>
</dbReference>
<feature type="compositionally biased region" description="Basic and acidic residues" evidence="2">
    <location>
        <begin position="7"/>
        <end position="27"/>
    </location>
</feature>
<dbReference type="Proteomes" id="UP000749646">
    <property type="component" value="Unassembled WGS sequence"/>
</dbReference>